<dbReference type="EMBL" id="JEMT01012223">
    <property type="protein sequence ID" value="EXX76491.1"/>
    <property type="molecule type" value="Genomic_DNA"/>
</dbReference>
<keyword evidence="1 2" id="KW-0539">Nucleus</keyword>
<dbReference type="GO" id="GO:0000785">
    <property type="term" value="C:chromatin"/>
    <property type="evidence" value="ECO:0007669"/>
    <property type="project" value="UniProtKB-ARBA"/>
</dbReference>
<dbReference type="InterPro" id="IPR016665">
    <property type="entry name" value="Sas5/TAF14"/>
</dbReference>
<evidence type="ECO:0000256" key="3">
    <source>
        <dbReference type="SAM" id="MobiDB-lite"/>
    </source>
</evidence>
<proteinExistence type="predicted"/>
<evidence type="ECO:0000313" key="5">
    <source>
        <dbReference type="EMBL" id="EXX76491.1"/>
    </source>
</evidence>
<dbReference type="PANTHER" id="PTHR23195">
    <property type="entry name" value="YEATS DOMAIN"/>
    <property type="match status" value="1"/>
</dbReference>
<dbReference type="InterPro" id="IPR027353">
    <property type="entry name" value="NET_dom"/>
</dbReference>
<dbReference type="Pfam" id="PF03366">
    <property type="entry name" value="YEATS"/>
    <property type="match status" value="1"/>
</dbReference>
<dbReference type="Proteomes" id="UP000022910">
    <property type="component" value="Unassembled WGS sequence"/>
</dbReference>
<feature type="compositionally biased region" description="Low complexity" evidence="3">
    <location>
        <begin position="172"/>
        <end position="192"/>
    </location>
</feature>
<dbReference type="PROSITE" id="PS51037">
    <property type="entry name" value="YEATS"/>
    <property type="match status" value="1"/>
</dbReference>
<dbReference type="Gene3D" id="2.60.40.1970">
    <property type="entry name" value="YEATS domain"/>
    <property type="match status" value="1"/>
</dbReference>
<feature type="region of interest" description="Disordered" evidence="3">
    <location>
        <begin position="143"/>
        <end position="196"/>
    </location>
</feature>
<dbReference type="AlphaFoldDB" id="A0A015LUV6"/>
<dbReference type="CDD" id="cd16905">
    <property type="entry name" value="YEATS_Taf14_like"/>
    <property type="match status" value="1"/>
</dbReference>
<evidence type="ECO:0000256" key="1">
    <source>
        <dbReference type="ARBA" id="ARBA00023242"/>
    </source>
</evidence>
<dbReference type="OMA" id="GEFDMTI"/>
<evidence type="ECO:0000256" key="2">
    <source>
        <dbReference type="PROSITE-ProRule" id="PRU00376"/>
    </source>
</evidence>
<dbReference type="Pfam" id="PF17035">
    <property type="entry name" value="BET"/>
    <property type="match status" value="1"/>
</dbReference>
<dbReference type="GO" id="GO:0005634">
    <property type="term" value="C:nucleus"/>
    <property type="evidence" value="ECO:0007669"/>
    <property type="project" value="UniProtKB-SubCell"/>
</dbReference>
<accession>A0A015LUV6</accession>
<comment type="caution">
    <text evidence="5">The sequence shown here is derived from an EMBL/GenBank/DDBJ whole genome shotgun (WGS) entry which is preliminary data.</text>
</comment>
<dbReference type="PIRSF" id="PIRSF016551">
    <property type="entry name" value="SAS5/TFIID_14"/>
    <property type="match status" value="1"/>
</dbReference>
<dbReference type="InterPro" id="IPR038336">
    <property type="entry name" value="NET_sf"/>
</dbReference>
<dbReference type="InterPro" id="IPR038704">
    <property type="entry name" value="YEAST_sf"/>
</dbReference>
<dbReference type="GO" id="GO:0006355">
    <property type="term" value="P:regulation of DNA-templated transcription"/>
    <property type="evidence" value="ECO:0007669"/>
    <property type="project" value="InterPro"/>
</dbReference>
<dbReference type="OrthoDB" id="1741717at2759"/>
<protein>
    <submittedName>
        <fullName evidence="5">Taf14p</fullName>
    </submittedName>
</protein>
<gene>
    <name evidence="5" type="ORF">RirG_032600</name>
</gene>
<dbReference type="Gene3D" id="1.20.1270.220">
    <property type="match status" value="1"/>
</dbReference>
<dbReference type="InterPro" id="IPR005033">
    <property type="entry name" value="YEATS"/>
</dbReference>
<dbReference type="SMR" id="A0A015LUV6"/>
<reference evidence="5 6" key="1">
    <citation type="submission" date="2014-02" db="EMBL/GenBank/DDBJ databases">
        <title>Single nucleus genome sequencing reveals high similarity among nuclei of an endomycorrhizal fungus.</title>
        <authorList>
            <person name="Lin K."/>
            <person name="Geurts R."/>
            <person name="Zhang Z."/>
            <person name="Limpens E."/>
            <person name="Saunders D.G."/>
            <person name="Mu D."/>
            <person name="Pang E."/>
            <person name="Cao H."/>
            <person name="Cha H."/>
            <person name="Lin T."/>
            <person name="Zhou Q."/>
            <person name="Shang Y."/>
            <person name="Li Y."/>
            <person name="Ivanov S."/>
            <person name="Sharma T."/>
            <person name="Velzen R.V."/>
            <person name="Ruijter N.D."/>
            <person name="Aanen D.K."/>
            <person name="Win J."/>
            <person name="Kamoun S."/>
            <person name="Bisseling T."/>
            <person name="Huang S."/>
        </authorList>
    </citation>
    <scope>NUCLEOTIDE SEQUENCE [LARGE SCALE GENOMIC DNA]</scope>
    <source>
        <strain evidence="6">DAOM197198w</strain>
    </source>
</reference>
<keyword evidence="6" id="KW-1185">Reference proteome</keyword>
<feature type="domain" description="YEATS" evidence="4">
    <location>
        <begin position="3"/>
        <end position="139"/>
    </location>
</feature>
<dbReference type="STRING" id="1432141.A0A015LUV6"/>
<organism evidence="5 6">
    <name type="scientific">Rhizophagus irregularis (strain DAOM 197198w)</name>
    <name type="common">Glomus intraradices</name>
    <dbReference type="NCBI Taxonomy" id="1432141"/>
    <lineage>
        <taxon>Eukaryota</taxon>
        <taxon>Fungi</taxon>
        <taxon>Fungi incertae sedis</taxon>
        <taxon>Mucoromycota</taxon>
        <taxon>Glomeromycotina</taxon>
        <taxon>Glomeromycetes</taxon>
        <taxon>Glomerales</taxon>
        <taxon>Glomeraceae</taxon>
        <taxon>Rhizophagus</taxon>
    </lineage>
</organism>
<comment type="subcellular location">
    <subcellularLocation>
        <location evidence="2">Nucleus</location>
    </subcellularLocation>
</comment>
<dbReference type="InterPro" id="IPR055129">
    <property type="entry name" value="YEATS_dom"/>
</dbReference>
<sequence>MSDTNQSIVEKEIVVVTDQEISKHLKPTNGLPMRKWKVSIFAIDDMAEHCPLNYVERVEYILHPTFEPPERVVRKPPFTLSEKGWGEFDMKITLYFTDKTIIPFTFFHDLNFKKSHYEVPHKLTFTDPKPTFQLLLFHEKSDESYSSMPKPNKKKTKSSLNASIKRQKNDTSGSPSYESGNSSRSPCSTSESTNDKENYKVDYQKLARNLYALDEDDILEVIQIVNDHRSDDMYINEDTEGEFHIDLYTLGDELLRTLWDFTESKLDQISSI</sequence>
<evidence type="ECO:0000313" key="6">
    <source>
        <dbReference type="Proteomes" id="UP000022910"/>
    </source>
</evidence>
<name>A0A015LUV6_RHIIW</name>
<evidence type="ECO:0000259" key="4">
    <source>
        <dbReference type="PROSITE" id="PS51037"/>
    </source>
</evidence>